<dbReference type="InterPro" id="IPR045114">
    <property type="entry name" value="Csn12-like"/>
</dbReference>
<dbReference type="GO" id="GO:0003690">
    <property type="term" value="F:double-stranded DNA binding"/>
    <property type="evidence" value="ECO:0007669"/>
    <property type="project" value="EnsemblFungi"/>
</dbReference>
<dbReference type="GO" id="GO:0016973">
    <property type="term" value="P:poly(A)+ mRNA export from nucleus"/>
    <property type="evidence" value="ECO:0007669"/>
    <property type="project" value="TreeGrafter"/>
</dbReference>
<dbReference type="GO" id="GO:0006368">
    <property type="term" value="P:transcription elongation by RNA polymerase II"/>
    <property type="evidence" value="ECO:0007669"/>
    <property type="project" value="EnsemblFungi"/>
</dbReference>
<dbReference type="HOGENOM" id="CLU_048936_0_0_1"/>
<organism evidence="1 2">
    <name type="scientific">Henningerozyma blattae (strain ATCC 34711 / CBS 6284 / DSM 70876 / NBRC 10599 / NRRL Y-10934 / UCD 77-7)</name>
    <name type="common">Yeast</name>
    <name type="synonym">Tetrapisispora blattae</name>
    <dbReference type="NCBI Taxonomy" id="1071380"/>
    <lineage>
        <taxon>Eukaryota</taxon>
        <taxon>Fungi</taxon>
        <taxon>Dikarya</taxon>
        <taxon>Ascomycota</taxon>
        <taxon>Saccharomycotina</taxon>
        <taxon>Saccharomycetes</taxon>
        <taxon>Saccharomycetales</taxon>
        <taxon>Saccharomycetaceae</taxon>
        <taxon>Henningerozyma</taxon>
    </lineage>
</organism>
<sequence>MIGQFGLVQLFQEINNGYIENISINLQDKGYNIAALQNELQRNGNPMQNDEIEELVEKQIGGVFMNPRRWTRFNIMIVSYLQYCRDVNPWSLYESSDLIFKVYADLGNCLNDDSYPLEPLVFLFKDMTEYIVPIARRLDEHHILLDTRRFQYLSHTSSILSKLFNSIKPTRNVSEYNNNNNNNNNNHFLPNKITHINQLPKKQQFLLNLINKLNNIYFRIETPQLCSNIFKNFKPKTMIPNFQTYPIHEQIEFRYLLGRYYLLNNRITNAFHQLNEAYYLFSLINITTIQEKNNLERLLKYLIPTGMMMDKIPKFQQTLQNINPKLSFMYQQLRQYIRSGSIKGVMDWLKANEEQLRRKKLLIVMLEKLPMITYRYLIRMLIKDYCIPVGSNKLHFDLIEVALRKSIEDASNDISDSNISIYNGIHRSKNVENILVTLINLGFLKGNCYPNLNVCVFRKATDVDSIMPSIYERHIQIFELNPDDSWLDRV</sequence>
<dbReference type="STRING" id="1071380.I2H5J0"/>
<dbReference type="GO" id="GO:0071028">
    <property type="term" value="P:nuclear mRNA surveillance"/>
    <property type="evidence" value="ECO:0007669"/>
    <property type="project" value="EnsemblFungi"/>
</dbReference>
<evidence type="ECO:0000313" key="1">
    <source>
        <dbReference type="EMBL" id="CCH61642.1"/>
    </source>
</evidence>
<accession>I2H5J0</accession>
<dbReference type="PANTHER" id="PTHR12732">
    <property type="entry name" value="UNCHARACTERIZED PROTEASOME COMPONENT REGION PCI-CONTAINING"/>
    <property type="match status" value="1"/>
</dbReference>
<dbReference type="SMART" id="SM00753">
    <property type="entry name" value="PAM"/>
    <property type="match status" value="1"/>
</dbReference>
<dbReference type="Proteomes" id="UP000002866">
    <property type="component" value="Chromosome 6"/>
</dbReference>
<dbReference type="GO" id="GO:0003723">
    <property type="term" value="F:RNA binding"/>
    <property type="evidence" value="ECO:0007669"/>
    <property type="project" value="EnsemblFungi"/>
</dbReference>
<reference evidence="1 2" key="1">
    <citation type="journal article" date="2011" name="Proc. Natl. Acad. Sci. U.S.A.">
        <title>Evolutionary erosion of yeast sex chromosomes by mating-type switching accidents.</title>
        <authorList>
            <person name="Gordon J.L."/>
            <person name="Armisen D."/>
            <person name="Proux-Wera E."/>
            <person name="Oheigeartaigh S.S."/>
            <person name="Byrne K.P."/>
            <person name="Wolfe K.H."/>
        </authorList>
    </citation>
    <scope>NUCLEOTIDE SEQUENCE [LARGE SCALE GENOMIC DNA]</scope>
    <source>
        <strain evidence="2">ATCC 34711 / CBS 6284 / DSM 70876 / NBRC 10599 / NRRL Y-10934 / UCD 77-7</strain>
    </source>
</reference>
<dbReference type="OMA" id="PQLCSNI"/>
<dbReference type="AlphaFoldDB" id="I2H5J0"/>
<dbReference type="GO" id="GO:0070390">
    <property type="term" value="C:transcription export complex 2"/>
    <property type="evidence" value="ECO:0007669"/>
    <property type="project" value="EnsemblFungi"/>
</dbReference>
<dbReference type="InParanoid" id="I2H5J0"/>
<dbReference type="PANTHER" id="PTHR12732:SF8">
    <property type="entry name" value="NUCLEAR MRNA EXPORT PROTEIN THP1"/>
    <property type="match status" value="1"/>
</dbReference>
<evidence type="ECO:0000313" key="2">
    <source>
        <dbReference type="Proteomes" id="UP000002866"/>
    </source>
</evidence>
<dbReference type="OrthoDB" id="5404651at2759"/>
<dbReference type="GeneID" id="14496751"/>
<dbReference type="FunCoup" id="I2H5J0">
    <property type="interactions" value="130"/>
</dbReference>
<dbReference type="RefSeq" id="XP_004181161.1">
    <property type="nucleotide sequence ID" value="XM_004181113.1"/>
</dbReference>
<gene>
    <name evidence="1" type="primary">TBLA0F00990</name>
    <name evidence="1" type="ORF">TBLA_0F00990</name>
</gene>
<dbReference type="KEGG" id="tbl:TBLA_0F00990"/>
<dbReference type="GO" id="GO:0000973">
    <property type="term" value="P:post-transcriptional tethering of RNA polymerase II gene DNA at nuclear periphery"/>
    <property type="evidence" value="ECO:0007669"/>
    <property type="project" value="EnsemblFungi"/>
</dbReference>
<dbReference type="EMBL" id="HE806321">
    <property type="protein sequence ID" value="CCH61642.1"/>
    <property type="molecule type" value="Genomic_DNA"/>
</dbReference>
<protein>
    <submittedName>
        <fullName evidence="1">Uncharacterized protein</fullName>
    </submittedName>
</protein>
<dbReference type="GO" id="GO:0005635">
    <property type="term" value="C:nuclear envelope"/>
    <property type="evidence" value="ECO:0007669"/>
    <property type="project" value="EnsemblFungi"/>
</dbReference>
<name>I2H5J0_HENB6</name>
<keyword evidence="2" id="KW-1185">Reference proteome</keyword>
<proteinExistence type="predicted"/>
<dbReference type="GO" id="GO:0006283">
    <property type="term" value="P:transcription-coupled nucleotide-excision repair"/>
    <property type="evidence" value="ECO:0007669"/>
    <property type="project" value="EnsemblFungi"/>
</dbReference>
<dbReference type="eggNOG" id="KOG2688">
    <property type="taxonomic scope" value="Eukaryota"/>
</dbReference>
<dbReference type="GO" id="GO:0031124">
    <property type="term" value="P:mRNA 3'-end processing"/>
    <property type="evidence" value="ECO:0007669"/>
    <property type="project" value="EnsemblFungi"/>
</dbReference>